<evidence type="ECO:0000256" key="4">
    <source>
        <dbReference type="ARBA" id="ARBA00023163"/>
    </source>
</evidence>
<evidence type="ECO:0000259" key="7">
    <source>
        <dbReference type="Pfam" id="PF08281"/>
    </source>
</evidence>
<evidence type="ECO:0000256" key="2">
    <source>
        <dbReference type="ARBA" id="ARBA00023015"/>
    </source>
</evidence>
<dbReference type="Pfam" id="PF08281">
    <property type="entry name" value="Sigma70_r4_2"/>
    <property type="match status" value="1"/>
</dbReference>
<proteinExistence type="inferred from homology"/>
<feature type="region of interest" description="Disordered" evidence="5">
    <location>
        <begin position="1"/>
        <end position="28"/>
    </location>
</feature>
<dbReference type="RefSeq" id="WP_165107716.1">
    <property type="nucleotide sequence ID" value="NZ_JAAKYA010000058.1"/>
</dbReference>
<dbReference type="GO" id="GO:0003677">
    <property type="term" value="F:DNA binding"/>
    <property type="evidence" value="ECO:0007669"/>
    <property type="project" value="InterPro"/>
</dbReference>
<dbReference type="EMBL" id="JAAKYA010000058">
    <property type="protein sequence ID" value="NGO39593.1"/>
    <property type="molecule type" value="Genomic_DNA"/>
</dbReference>
<dbReference type="GO" id="GO:0006352">
    <property type="term" value="P:DNA-templated transcription initiation"/>
    <property type="evidence" value="ECO:0007669"/>
    <property type="project" value="InterPro"/>
</dbReference>
<dbReference type="SUPFAM" id="SSF88659">
    <property type="entry name" value="Sigma3 and sigma4 domains of RNA polymerase sigma factors"/>
    <property type="match status" value="1"/>
</dbReference>
<comment type="similarity">
    <text evidence="1">Belongs to the sigma-70 factor family. ECF subfamily.</text>
</comment>
<evidence type="ECO:0000313" key="9">
    <source>
        <dbReference type="Proteomes" id="UP000477311"/>
    </source>
</evidence>
<dbReference type="InterPro" id="IPR013325">
    <property type="entry name" value="RNA_pol_sigma_r2"/>
</dbReference>
<dbReference type="GO" id="GO:0016987">
    <property type="term" value="F:sigma factor activity"/>
    <property type="evidence" value="ECO:0007669"/>
    <property type="project" value="UniProtKB-KW"/>
</dbReference>
<evidence type="ECO:0000256" key="3">
    <source>
        <dbReference type="ARBA" id="ARBA00023082"/>
    </source>
</evidence>
<dbReference type="InterPro" id="IPR014284">
    <property type="entry name" value="RNA_pol_sigma-70_dom"/>
</dbReference>
<evidence type="ECO:0000256" key="5">
    <source>
        <dbReference type="SAM" id="MobiDB-lite"/>
    </source>
</evidence>
<evidence type="ECO:0000259" key="6">
    <source>
        <dbReference type="Pfam" id="PF04542"/>
    </source>
</evidence>
<accession>A0A6M1RPL3</accession>
<keyword evidence="4" id="KW-0804">Transcription</keyword>
<dbReference type="AlphaFoldDB" id="A0A6M1RPL3"/>
<dbReference type="Pfam" id="PF04542">
    <property type="entry name" value="Sigma70_r2"/>
    <property type="match status" value="1"/>
</dbReference>
<sequence length="212" mass="24264">MAHETTHPGSVPAQAPGTPAPDTGPPDEALVQRAREGDLDAFDLLMRRHQERVYQVIYHMTSHHEDARDLTQETFITAYHALDRFRGDAAFGTWLYRIAVNKTLNFLEKKRPERSGPSLNDLDAHAEHDPDLVALITEQTPRREVSLAELRQKLNEAMMKLSEKHRLVVILHEVQGMSHEEIARIMDCSVGTVRSRLFYARQQLQAYLSDYL</sequence>
<dbReference type="NCBIfam" id="TIGR02937">
    <property type="entry name" value="sigma70-ECF"/>
    <property type="match status" value="1"/>
</dbReference>
<dbReference type="InterPro" id="IPR007627">
    <property type="entry name" value="RNA_pol_sigma70_r2"/>
</dbReference>
<evidence type="ECO:0000256" key="1">
    <source>
        <dbReference type="ARBA" id="ARBA00010641"/>
    </source>
</evidence>
<dbReference type="InterPro" id="IPR013249">
    <property type="entry name" value="RNA_pol_sigma70_r4_t2"/>
</dbReference>
<dbReference type="CDD" id="cd06171">
    <property type="entry name" value="Sigma70_r4"/>
    <property type="match status" value="1"/>
</dbReference>
<dbReference type="InterPro" id="IPR013324">
    <property type="entry name" value="RNA_pol_sigma_r3/r4-like"/>
</dbReference>
<feature type="domain" description="RNA polymerase sigma-70 region 2" evidence="6">
    <location>
        <begin position="45"/>
        <end position="111"/>
    </location>
</feature>
<dbReference type="PANTHER" id="PTHR43133">
    <property type="entry name" value="RNA POLYMERASE ECF-TYPE SIGMA FACTO"/>
    <property type="match status" value="1"/>
</dbReference>
<dbReference type="PANTHER" id="PTHR43133:SF51">
    <property type="entry name" value="RNA POLYMERASE SIGMA FACTOR"/>
    <property type="match status" value="1"/>
</dbReference>
<dbReference type="Proteomes" id="UP000477311">
    <property type="component" value="Unassembled WGS sequence"/>
</dbReference>
<dbReference type="InterPro" id="IPR039425">
    <property type="entry name" value="RNA_pol_sigma-70-like"/>
</dbReference>
<dbReference type="Gene3D" id="1.10.1740.10">
    <property type="match status" value="1"/>
</dbReference>
<comment type="caution">
    <text evidence="8">The sequence shown here is derived from an EMBL/GenBank/DDBJ whole genome shotgun (WGS) entry which is preliminary data.</text>
</comment>
<dbReference type="InterPro" id="IPR036388">
    <property type="entry name" value="WH-like_DNA-bd_sf"/>
</dbReference>
<keyword evidence="2" id="KW-0805">Transcription regulation</keyword>
<evidence type="ECO:0000313" key="8">
    <source>
        <dbReference type="EMBL" id="NGO39593.1"/>
    </source>
</evidence>
<gene>
    <name evidence="8" type="ORF">G4L39_09320</name>
</gene>
<dbReference type="SUPFAM" id="SSF88946">
    <property type="entry name" value="Sigma2 domain of RNA polymerase sigma factors"/>
    <property type="match status" value="1"/>
</dbReference>
<organism evidence="8 9">
    <name type="scientific">Limisphaera ngatamarikiensis</name>
    <dbReference type="NCBI Taxonomy" id="1324935"/>
    <lineage>
        <taxon>Bacteria</taxon>
        <taxon>Pseudomonadati</taxon>
        <taxon>Verrucomicrobiota</taxon>
        <taxon>Verrucomicrobiia</taxon>
        <taxon>Limisphaerales</taxon>
        <taxon>Limisphaeraceae</taxon>
        <taxon>Limisphaera</taxon>
    </lineage>
</organism>
<keyword evidence="3" id="KW-0731">Sigma factor</keyword>
<dbReference type="Gene3D" id="1.10.10.10">
    <property type="entry name" value="Winged helix-like DNA-binding domain superfamily/Winged helix DNA-binding domain"/>
    <property type="match status" value="1"/>
</dbReference>
<feature type="domain" description="RNA polymerase sigma factor 70 region 4 type 2" evidence="7">
    <location>
        <begin position="152"/>
        <end position="204"/>
    </location>
</feature>
<name>A0A6M1RPL3_9BACT</name>
<reference evidence="8 9" key="1">
    <citation type="submission" date="2020-02" db="EMBL/GenBank/DDBJ databases">
        <title>Draft genome sequence of Limisphaera ngatamarikiensis NGM72.4T, a thermophilic Verrucomicrobia grouped in subdivision 3.</title>
        <authorList>
            <person name="Carere C.R."/>
            <person name="Steen J."/>
            <person name="Hugenholtz P."/>
            <person name="Stott M.B."/>
        </authorList>
    </citation>
    <scope>NUCLEOTIDE SEQUENCE [LARGE SCALE GENOMIC DNA]</scope>
    <source>
        <strain evidence="8 9">NGM72.4</strain>
    </source>
</reference>
<protein>
    <submittedName>
        <fullName evidence="8">Sigma-70 family RNA polymerase sigma factor</fullName>
    </submittedName>
</protein>
<keyword evidence="9" id="KW-1185">Reference proteome</keyword>